<evidence type="ECO:0000313" key="9">
    <source>
        <dbReference type="Proteomes" id="UP000198282"/>
    </source>
</evidence>
<dbReference type="InterPro" id="IPR029039">
    <property type="entry name" value="Flavoprotein-like_sf"/>
</dbReference>
<dbReference type="AlphaFoldDB" id="A0A239NEI8"/>
<dbReference type="InterPro" id="IPR003680">
    <property type="entry name" value="Flavodoxin_fold"/>
</dbReference>
<dbReference type="GO" id="GO:0009055">
    <property type="term" value="F:electron transfer activity"/>
    <property type="evidence" value="ECO:0007669"/>
    <property type="project" value="UniProtKB-UniRule"/>
</dbReference>
<evidence type="ECO:0000256" key="3">
    <source>
        <dbReference type="ARBA" id="ARBA00023002"/>
    </source>
</evidence>
<dbReference type="Proteomes" id="UP000198282">
    <property type="component" value="Unassembled WGS sequence"/>
</dbReference>
<comment type="caution">
    <text evidence="6">Lacks conserved residue(s) required for the propagation of feature annotation.</text>
</comment>
<evidence type="ECO:0000256" key="5">
    <source>
        <dbReference type="ARBA" id="ARBA00048542"/>
    </source>
</evidence>
<evidence type="ECO:0000259" key="7">
    <source>
        <dbReference type="Pfam" id="PF02525"/>
    </source>
</evidence>
<feature type="domain" description="Flavodoxin-like fold" evidence="7">
    <location>
        <begin position="1"/>
        <end position="167"/>
    </location>
</feature>
<dbReference type="EMBL" id="FZOD01000055">
    <property type="protein sequence ID" value="SNT52718.1"/>
    <property type="molecule type" value="Genomic_DNA"/>
</dbReference>
<reference evidence="8 9" key="1">
    <citation type="submission" date="2017-06" db="EMBL/GenBank/DDBJ databases">
        <authorList>
            <person name="Kim H.J."/>
            <person name="Triplett B.A."/>
        </authorList>
    </citation>
    <scope>NUCLEOTIDE SEQUENCE [LARGE SCALE GENOMIC DNA]</scope>
    <source>
        <strain evidence="8 9">CGMCC 4.2132</strain>
    </source>
</reference>
<keyword evidence="2 6" id="KW-0288">FMN</keyword>
<dbReference type="GO" id="GO:0010181">
    <property type="term" value="F:FMN binding"/>
    <property type="evidence" value="ECO:0007669"/>
    <property type="project" value="UniProtKB-UniRule"/>
</dbReference>
<proteinExistence type="inferred from homology"/>
<gene>
    <name evidence="6" type="primary">azoR</name>
    <name evidence="8" type="ORF">SAMN05216276_105524</name>
</gene>
<comment type="cofactor">
    <cofactor evidence="6">
        <name>FMN</name>
        <dbReference type="ChEBI" id="CHEBI:58210"/>
    </cofactor>
    <text evidence="6">Binds 1 FMN per subunit.</text>
</comment>
<dbReference type="InterPro" id="IPR050104">
    <property type="entry name" value="FMN-dep_NADH:Q_OxRdtase_AzoR1"/>
</dbReference>
<dbReference type="RefSeq" id="WP_089211893.1">
    <property type="nucleotide sequence ID" value="NZ_FZOD01000055.1"/>
</dbReference>
<accession>A0A239NEI8</accession>
<organism evidence="8 9">
    <name type="scientific">Streptosporangium subroseum</name>
    <dbReference type="NCBI Taxonomy" id="106412"/>
    <lineage>
        <taxon>Bacteria</taxon>
        <taxon>Bacillati</taxon>
        <taxon>Actinomycetota</taxon>
        <taxon>Actinomycetes</taxon>
        <taxon>Streptosporangiales</taxon>
        <taxon>Streptosporangiaceae</taxon>
        <taxon>Streptosporangium</taxon>
    </lineage>
</organism>
<comment type="subunit">
    <text evidence="6">Homodimer.</text>
</comment>
<comment type="function">
    <text evidence="6">Quinone reductase that provides resistance to thiol-specific stress caused by electrophilic quinones.</text>
</comment>
<evidence type="ECO:0000256" key="1">
    <source>
        <dbReference type="ARBA" id="ARBA00022630"/>
    </source>
</evidence>
<keyword evidence="1 6" id="KW-0285">Flavoprotein</keyword>
<evidence type="ECO:0000256" key="2">
    <source>
        <dbReference type="ARBA" id="ARBA00022643"/>
    </source>
</evidence>
<dbReference type="GO" id="GO:0016655">
    <property type="term" value="F:oxidoreductase activity, acting on NAD(P)H, quinone or similar compound as acceptor"/>
    <property type="evidence" value="ECO:0007669"/>
    <property type="project" value="InterPro"/>
</dbReference>
<dbReference type="HAMAP" id="MF_01216">
    <property type="entry name" value="Azoreductase_type1"/>
    <property type="match status" value="1"/>
</dbReference>
<dbReference type="PANTHER" id="PTHR43741">
    <property type="entry name" value="FMN-DEPENDENT NADH-AZOREDUCTASE 1"/>
    <property type="match status" value="1"/>
</dbReference>
<keyword evidence="9" id="KW-1185">Reference proteome</keyword>
<protein>
    <recommendedName>
        <fullName evidence="6">FMN dependent NADH:quinone oxidoreductase</fullName>
        <ecNumber evidence="6">1.6.5.-</ecNumber>
    </recommendedName>
    <alternativeName>
        <fullName evidence="6">Azo-dye reductase</fullName>
    </alternativeName>
    <alternativeName>
        <fullName evidence="6">FMN-dependent NADH-azo compound oxidoreductase</fullName>
    </alternativeName>
    <alternativeName>
        <fullName evidence="6">FMN-dependent NADH-azoreductase</fullName>
        <ecNumber evidence="6">1.7.1.17</ecNumber>
    </alternativeName>
</protein>
<evidence type="ECO:0000256" key="6">
    <source>
        <dbReference type="HAMAP-Rule" id="MF_01216"/>
    </source>
</evidence>
<evidence type="ECO:0000313" key="8">
    <source>
        <dbReference type="EMBL" id="SNT52718.1"/>
    </source>
</evidence>
<dbReference type="InterPro" id="IPR023048">
    <property type="entry name" value="NADH:quinone_OxRdtase_FMN_depd"/>
</dbReference>
<dbReference type="Pfam" id="PF02525">
    <property type="entry name" value="Flavodoxin_2"/>
    <property type="match status" value="1"/>
</dbReference>
<evidence type="ECO:0000256" key="4">
    <source>
        <dbReference type="ARBA" id="ARBA00023027"/>
    </source>
</evidence>
<sequence>MSLFRLDASIRGDQSVSRAVADTAEAAWIRTHPSGVVTRRDLVASPVPTDAWSSAVMGSFTPEDQRTEDQRRVLALAKQLADELVAAEAYLFAVPLYNYGVSQHVKTWIDLLLTDSRLAPGQEPLLAGRPAALVVTRGGGYGPGTPRDGWDHATPYYRRFFGDMLGLQLHVSEVELTLAENTPAMESLRDLARQSLDAGHASADAHGELLAKHALTTGAVR</sequence>
<dbReference type="OrthoDB" id="9805013at2"/>
<dbReference type="GO" id="GO:0016652">
    <property type="term" value="F:oxidoreductase activity, acting on NAD(P)H as acceptor"/>
    <property type="evidence" value="ECO:0007669"/>
    <property type="project" value="UniProtKB-UniRule"/>
</dbReference>
<feature type="binding site" evidence="6">
    <location>
        <begin position="136"/>
        <end position="139"/>
    </location>
    <ligand>
        <name>FMN</name>
        <dbReference type="ChEBI" id="CHEBI:58210"/>
    </ligand>
</feature>
<dbReference type="EC" id="1.6.5.-" evidence="6"/>
<feature type="binding site" evidence="6">
    <location>
        <position position="9"/>
    </location>
    <ligand>
        <name>FMN</name>
        <dbReference type="ChEBI" id="CHEBI:58210"/>
    </ligand>
</feature>
<comment type="catalytic activity">
    <reaction evidence="6">
        <text>2 a quinone + NADH + H(+) = 2 a 1,4-benzosemiquinone + NAD(+)</text>
        <dbReference type="Rhea" id="RHEA:65952"/>
        <dbReference type="ChEBI" id="CHEBI:15378"/>
        <dbReference type="ChEBI" id="CHEBI:57540"/>
        <dbReference type="ChEBI" id="CHEBI:57945"/>
        <dbReference type="ChEBI" id="CHEBI:132124"/>
        <dbReference type="ChEBI" id="CHEBI:134225"/>
    </reaction>
</comment>
<keyword evidence="3 6" id="KW-0560">Oxidoreductase</keyword>
<comment type="similarity">
    <text evidence="6">Belongs to the azoreductase type 1 family.</text>
</comment>
<dbReference type="EC" id="1.7.1.17" evidence="6"/>
<dbReference type="SUPFAM" id="SSF52218">
    <property type="entry name" value="Flavoproteins"/>
    <property type="match status" value="1"/>
</dbReference>
<keyword evidence="4 6" id="KW-0520">NAD</keyword>
<dbReference type="Gene3D" id="3.40.50.360">
    <property type="match status" value="1"/>
</dbReference>
<dbReference type="PANTHER" id="PTHR43741:SF4">
    <property type="entry name" value="FMN-DEPENDENT NADH:QUINONE OXIDOREDUCTASE"/>
    <property type="match status" value="1"/>
</dbReference>
<comment type="catalytic activity">
    <reaction evidence="5">
        <text>N,N-dimethyl-1,4-phenylenediamine + anthranilate + 2 NAD(+) = 2-(4-dimethylaminophenyl)diazenylbenzoate + 2 NADH + 2 H(+)</text>
        <dbReference type="Rhea" id="RHEA:55872"/>
        <dbReference type="ChEBI" id="CHEBI:15378"/>
        <dbReference type="ChEBI" id="CHEBI:15783"/>
        <dbReference type="ChEBI" id="CHEBI:16567"/>
        <dbReference type="ChEBI" id="CHEBI:57540"/>
        <dbReference type="ChEBI" id="CHEBI:57945"/>
        <dbReference type="ChEBI" id="CHEBI:71579"/>
        <dbReference type="EC" id="1.7.1.17"/>
    </reaction>
    <physiologicalReaction direction="right-to-left" evidence="5">
        <dbReference type="Rhea" id="RHEA:55874"/>
    </physiologicalReaction>
</comment>
<feature type="binding site" evidence="6">
    <location>
        <begin position="15"/>
        <end position="17"/>
    </location>
    <ligand>
        <name>FMN</name>
        <dbReference type="ChEBI" id="CHEBI:58210"/>
    </ligand>
</feature>
<comment type="function">
    <text evidence="6">Also exhibits azoreductase activity. Catalyzes the reductive cleavage of the azo bond in aromatic azo compounds to the corresponding amines.</text>
</comment>
<name>A0A239NEI8_9ACTN</name>